<dbReference type="NCBIfam" id="NF003468">
    <property type="entry name" value="PRK05093.1"/>
    <property type="match status" value="1"/>
</dbReference>
<keyword evidence="1 4" id="KW-0032">Aminotransferase</keyword>
<dbReference type="PROSITE" id="PS00600">
    <property type="entry name" value="AA_TRANSFER_CLASS_3"/>
    <property type="match status" value="1"/>
</dbReference>
<comment type="catalytic activity">
    <reaction evidence="4">
        <text>N(2)-acetyl-L-ornithine + 2-oxoglutarate = N-acetyl-L-glutamate 5-semialdehyde + L-glutamate</text>
        <dbReference type="Rhea" id="RHEA:18049"/>
        <dbReference type="ChEBI" id="CHEBI:16810"/>
        <dbReference type="ChEBI" id="CHEBI:29123"/>
        <dbReference type="ChEBI" id="CHEBI:29985"/>
        <dbReference type="ChEBI" id="CHEBI:57805"/>
        <dbReference type="EC" id="2.6.1.11"/>
    </reaction>
</comment>
<gene>
    <name evidence="4" type="primary">argD</name>
    <name evidence="5" type="ORF">B0W48_00875</name>
</gene>
<dbReference type="NCBIfam" id="NF002325">
    <property type="entry name" value="PRK01278.1"/>
    <property type="match status" value="1"/>
</dbReference>
<keyword evidence="3 4" id="KW-0663">Pyridoxal phosphate</keyword>
<dbReference type="UniPathway" id="UPA00068">
    <property type="reaction ID" value="UER00109"/>
</dbReference>
<dbReference type="InterPro" id="IPR004636">
    <property type="entry name" value="AcOrn/SuccOrn_fam"/>
</dbReference>
<dbReference type="InterPro" id="IPR017652">
    <property type="entry name" value="Ac/SucOrn_transaminase_bac"/>
</dbReference>
<dbReference type="NCBIfam" id="TIGR00707">
    <property type="entry name" value="argD"/>
    <property type="match status" value="1"/>
</dbReference>
<dbReference type="GO" id="GO:0005737">
    <property type="term" value="C:cytoplasm"/>
    <property type="evidence" value="ECO:0007669"/>
    <property type="project" value="UniProtKB-SubCell"/>
</dbReference>
<evidence type="ECO:0000313" key="6">
    <source>
        <dbReference type="Proteomes" id="UP000188243"/>
    </source>
</evidence>
<dbReference type="InterPro" id="IPR015422">
    <property type="entry name" value="PyrdxlP-dep_Trfase_small"/>
</dbReference>
<comment type="miscellaneous">
    <text evidence="4">May also have succinyldiaminopimelate aminotransferase activity, thus carrying out the corresponding step in lysine biosynthesis.</text>
</comment>
<dbReference type="RefSeq" id="WP_077535203.1">
    <property type="nucleotide sequence ID" value="NZ_CP019628.1"/>
</dbReference>
<dbReference type="GO" id="GO:0042802">
    <property type="term" value="F:identical protein binding"/>
    <property type="evidence" value="ECO:0007669"/>
    <property type="project" value="TreeGrafter"/>
</dbReference>
<dbReference type="GO" id="GO:0030170">
    <property type="term" value="F:pyridoxal phosphate binding"/>
    <property type="evidence" value="ECO:0007669"/>
    <property type="project" value="InterPro"/>
</dbReference>
<evidence type="ECO:0000256" key="2">
    <source>
        <dbReference type="ARBA" id="ARBA00022679"/>
    </source>
</evidence>
<feature type="binding site" evidence="4">
    <location>
        <begin position="221"/>
        <end position="224"/>
    </location>
    <ligand>
        <name>pyridoxal 5'-phosphate</name>
        <dbReference type="ChEBI" id="CHEBI:597326"/>
    </ligand>
</feature>
<dbReference type="NCBIfam" id="NF009047">
    <property type="entry name" value="PRK12381.1"/>
    <property type="match status" value="1"/>
</dbReference>
<keyword evidence="4" id="KW-0028">Amino-acid biosynthesis</keyword>
<dbReference type="InterPro" id="IPR049704">
    <property type="entry name" value="Aminotrans_3_PPA_site"/>
</dbReference>
<dbReference type="FunFam" id="3.40.640.10:FF:000004">
    <property type="entry name" value="Acetylornithine aminotransferase"/>
    <property type="match status" value="1"/>
</dbReference>
<dbReference type="HAMAP" id="MF_01107">
    <property type="entry name" value="ArgD_aminotrans_3"/>
    <property type="match status" value="1"/>
</dbReference>
<sequence length="401" mass="43229">MQVTRDLFNDVMVPNYNPSAVIPVRGEGSRVWDQNNNEFIDFAGGIAVNCLGHCHPALVKALKEQGEKIWHLSNVMTNEPALRLAKKMIDATFAEKVYFANSGAEANEAALKLARRFALDVHGAEKTQIIAFNKGFHGRTFFTVTVGGQAAYSDGFGPKPADIVHCDFNDIAAFEALISDKTCAVMMEPLQGEGGIISPTDDFAKKVRELCTKHNALLIFDEVQTGVGRTGDLYAYEGLEVVPDILTTAKALGGGFPIGAMITTTEIAAHLKIGTHGSTYGGNPLACAVAEAAFDTVNTPDVLNGVKEREQLFREGLNAINEKYNVFSEVRGKGLLIGAVLNEQFAGRARDFLVASANNSLMNLVAGMDVIRFTPSLVIPFEDIKEGLARFEKAVSDVVNG</sequence>
<dbReference type="Gene3D" id="3.90.1150.10">
    <property type="entry name" value="Aspartate Aminotransferase, domain 1"/>
    <property type="match status" value="1"/>
</dbReference>
<evidence type="ECO:0000313" key="5">
    <source>
        <dbReference type="EMBL" id="AQP98468.1"/>
    </source>
</evidence>
<organism evidence="5 6">
    <name type="scientific">Pseudoalteromonas aliena</name>
    <dbReference type="NCBI Taxonomy" id="247523"/>
    <lineage>
        <taxon>Bacteria</taxon>
        <taxon>Pseudomonadati</taxon>
        <taxon>Pseudomonadota</taxon>
        <taxon>Gammaproteobacteria</taxon>
        <taxon>Alteromonadales</taxon>
        <taxon>Pseudoalteromonadaceae</taxon>
        <taxon>Pseudoalteromonas</taxon>
    </lineage>
</organism>
<keyword evidence="4" id="KW-0963">Cytoplasm</keyword>
<evidence type="ECO:0000256" key="4">
    <source>
        <dbReference type="HAMAP-Rule" id="MF_01107"/>
    </source>
</evidence>
<feature type="binding site" evidence="4">
    <location>
        <begin position="103"/>
        <end position="104"/>
    </location>
    <ligand>
        <name>pyridoxal 5'-phosphate</name>
        <dbReference type="ChEBI" id="CHEBI:597326"/>
    </ligand>
</feature>
<dbReference type="InterPro" id="IPR050103">
    <property type="entry name" value="Class-III_PLP-dep_AT"/>
</dbReference>
<dbReference type="CDD" id="cd00610">
    <property type="entry name" value="OAT_like"/>
    <property type="match status" value="1"/>
</dbReference>
<dbReference type="SUPFAM" id="SSF53383">
    <property type="entry name" value="PLP-dependent transferases"/>
    <property type="match status" value="1"/>
</dbReference>
<comment type="cofactor">
    <cofactor evidence="4">
        <name>pyridoxal 5'-phosphate</name>
        <dbReference type="ChEBI" id="CHEBI:597326"/>
    </cofactor>
    <text evidence="4">Binds 1 pyridoxal phosphate per subunit.</text>
</comment>
<comment type="pathway">
    <text evidence="4">Amino-acid biosynthesis; L-arginine biosynthesis; N(2)-acetyl-L-ornithine from L-glutamate: step 4/4.</text>
</comment>
<dbReference type="Pfam" id="PF00202">
    <property type="entry name" value="Aminotran_3"/>
    <property type="match status" value="1"/>
</dbReference>
<dbReference type="PANTHER" id="PTHR11986:SF113">
    <property type="entry name" value="SUCCINYLORNITHINE TRANSAMINASE"/>
    <property type="match status" value="1"/>
</dbReference>
<dbReference type="KEGG" id="paln:B0W48_00875"/>
<accession>A0A1Q2GTL2</accession>
<keyword evidence="2 4" id="KW-0808">Transferase</keyword>
<feature type="binding site" evidence="4">
    <location>
        <position position="139"/>
    </location>
    <ligand>
        <name>N(2)-acetyl-L-ornithine</name>
        <dbReference type="ChEBI" id="CHEBI:57805"/>
    </ligand>
</feature>
<dbReference type="InterPro" id="IPR015421">
    <property type="entry name" value="PyrdxlP-dep_Trfase_major"/>
</dbReference>
<name>A0A1Q2GTL2_9GAMM</name>
<dbReference type="GO" id="GO:0006526">
    <property type="term" value="P:L-arginine biosynthetic process"/>
    <property type="evidence" value="ECO:0007669"/>
    <property type="project" value="UniProtKB-UniRule"/>
</dbReference>
<feature type="binding site" evidence="4">
    <location>
        <position position="136"/>
    </location>
    <ligand>
        <name>pyridoxal 5'-phosphate</name>
        <dbReference type="ChEBI" id="CHEBI:597326"/>
    </ligand>
</feature>
<feature type="modified residue" description="N6-(pyridoxal phosphate)lysine" evidence="4">
    <location>
        <position position="250"/>
    </location>
</feature>
<dbReference type="PIRSF" id="PIRSF000521">
    <property type="entry name" value="Transaminase_4ab_Lys_Orn"/>
    <property type="match status" value="1"/>
</dbReference>
<feature type="binding site" evidence="4">
    <location>
        <position position="278"/>
    </location>
    <ligand>
        <name>N(2)-acetyl-L-ornithine</name>
        <dbReference type="ChEBI" id="CHEBI:57805"/>
    </ligand>
</feature>
<dbReference type="AlphaFoldDB" id="A0A1Q2GTL2"/>
<protein>
    <recommendedName>
        <fullName evidence="4">Acetylornithine aminotransferase</fullName>
        <shortName evidence="4">ACOAT</shortName>
        <ecNumber evidence="4">2.6.1.11</ecNumber>
    </recommendedName>
</protein>
<dbReference type="EMBL" id="CP019628">
    <property type="protein sequence ID" value="AQP98468.1"/>
    <property type="molecule type" value="Genomic_DNA"/>
</dbReference>
<dbReference type="InterPro" id="IPR015424">
    <property type="entry name" value="PyrdxlP-dep_Trfase"/>
</dbReference>
<dbReference type="STRING" id="247523.B0W48_00875"/>
<dbReference type="Proteomes" id="UP000188243">
    <property type="component" value="Chromosome"/>
</dbReference>
<comment type="subcellular location">
    <subcellularLocation>
        <location evidence="4">Cytoplasm</location>
    </subcellularLocation>
</comment>
<feature type="binding site" evidence="4">
    <location>
        <position position="279"/>
    </location>
    <ligand>
        <name>pyridoxal 5'-phosphate</name>
        <dbReference type="ChEBI" id="CHEBI:597326"/>
    </ligand>
</feature>
<dbReference type="Gene3D" id="3.40.640.10">
    <property type="entry name" value="Type I PLP-dependent aspartate aminotransferase-like (Major domain)"/>
    <property type="match status" value="1"/>
</dbReference>
<dbReference type="GO" id="GO:0003992">
    <property type="term" value="F:N2-acetyl-L-ornithine:2-oxoglutarate 5-aminotransferase activity"/>
    <property type="evidence" value="ECO:0007669"/>
    <property type="project" value="UniProtKB-UniRule"/>
</dbReference>
<dbReference type="NCBIfam" id="TIGR03246">
    <property type="entry name" value="arg_catab_astC"/>
    <property type="match status" value="1"/>
</dbReference>
<comment type="subunit">
    <text evidence="4">Homodimer.</text>
</comment>
<evidence type="ECO:0000256" key="1">
    <source>
        <dbReference type="ARBA" id="ARBA00022576"/>
    </source>
</evidence>
<reference evidence="5 6" key="1">
    <citation type="submission" date="2017-02" db="EMBL/GenBank/DDBJ databases">
        <title>Complete genome sequence of the cold-active Pseudoalteromonas aliena strain EH1 isolated from Arctic seawater.</title>
        <authorList>
            <person name="Kim E."/>
            <person name="Heo E."/>
            <person name="Kim H."/>
            <person name="Kim D."/>
        </authorList>
    </citation>
    <scope>NUCLEOTIDE SEQUENCE [LARGE SCALE GENOMIC DNA]</scope>
    <source>
        <strain evidence="5 6">EH1</strain>
    </source>
</reference>
<comment type="similarity">
    <text evidence="4">Belongs to the class-III pyridoxal-phosphate-dependent aminotransferase family. ArgD subfamily.</text>
</comment>
<dbReference type="EC" id="2.6.1.11" evidence="4"/>
<dbReference type="InterPro" id="IPR005814">
    <property type="entry name" value="Aminotrans_3"/>
</dbReference>
<proteinExistence type="inferred from homology"/>
<evidence type="ECO:0000256" key="3">
    <source>
        <dbReference type="ARBA" id="ARBA00022898"/>
    </source>
</evidence>
<dbReference type="PANTHER" id="PTHR11986">
    <property type="entry name" value="AMINOTRANSFERASE CLASS III"/>
    <property type="match status" value="1"/>
</dbReference>
<keyword evidence="4" id="KW-0055">Arginine biosynthesis</keyword>